<protein>
    <submittedName>
        <fullName evidence="1">Uncharacterized protein</fullName>
    </submittedName>
</protein>
<name>A0AAE8MW79_9PEZI</name>
<dbReference type="Proteomes" id="UP001187682">
    <property type="component" value="Unassembled WGS sequence"/>
</dbReference>
<evidence type="ECO:0000313" key="2">
    <source>
        <dbReference type="Proteomes" id="UP001187682"/>
    </source>
</evidence>
<gene>
    <name evidence="1" type="ORF">DNG_04484</name>
</gene>
<sequence length="290" mass="32281">MVHVKGIWMVIAARGGLSTLAANRDLMLMISWVDVTAALLHDTKPLFPLSKSMTGASISHRGLDTLPGPLTSVIVDGNKQDTRLMGVVSGIGDLNELAAQLQFELATKGDAIWDDEEQMGFLVNPVAHHLLNQRPPGSSEPMTHCDVISEALRLGAIIWIIRVKRRCRSYPGTAEARISKLLKMLPMEPTTEHGWNSPDLRLVRLWLLVLCSISEPSEEDLATAMGMIADEMRERSAVLWDEIMSGIRHMPWVDIFEPPCAKLGQRLLREYHAKSIQYAHNGPGLRFVYC</sequence>
<evidence type="ECO:0000313" key="1">
    <source>
        <dbReference type="EMBL" id="SPO01811.1"/>
    </source>
</evidence>
<dbReference type="PANTHER" id="PTHR37540:SF5">
    <property type="entry name" value="TRANSCRIPTION FACTOR DOMAIN-CONTAINING PROTEIN"/>
    <property type="match status" value="1"/>
</dbReference>
<keyword evidence="2" id="KW-1185">Reference proteome</keyword>
<accession>A0AAE8MW79</accession>
<dbReference type="AlphaFoldDB" id="A0AAE8MW79"/>
<reference evidence="1" key="1">
    <citation type="submission" date="2018-03" db="EMBL/GenBank/DDBJ databases">
        <authorList>
            <person name="Guldener U."/>
        </authorList>
    </citation>
    <scope>NUCLEOTIDE SEQUENCE</scope>
</reference>
<organism evidence="1 2">
    <name type="scientific">Cephalotrichum gorgonifer</name>
    <dbReference type="NCBI Taxonomy" id="2041049"/>
    <lineage>
        <taxon>Eukaryota</taxon>
        <taxon>Fungi</taxon>
        <taxon>Dikarya</taxon>
        <taxon>Ascomycota</taxon>
        <taxon>Pezizomycotina</taxon>
        <taxon>Sordariomycetes</taxon>
        <taxon>Hypocreomycetidae</taxon>
        <taxon>Microascales</taxon>
        <taxon>Microascaceae</taxon>
        <taxon>Cephalotrichum</taxon>
    </lineage>
</organism>
<proteinExistence type="predicted"/>
<dbReference type="PANTHER" id="PTHR37540">
    <property type="entry name" value="TRANSCRIPTION FACTOR (ACR-2), PUTATIVE-RELATED-RELATED"/>
    <property type="match status" value="1"/>
</dbReference>
<dbReference type="EMBL" id="ONZQ02000005">
    <property type="protein sequence ID" value="SPO01811.1"/>
    <property type="molecule type" value="Genomic_DNA"/>
</dbReference>
<comment type="caution">
    <text evidence="1">The sequence shown here is derived from an EMBL/GenBank/DDBJ whole genome shotgun (WGS) entry which is preliminary data.</text>
</comment>